<dbReference type="Proteomes" id="UP000807469">
    <property type="component" value="Unassembled WGS sequence"/>
</dbReference>
<keyword evidence="3 6" id="KW-0479">Metal-binding</keyword>
<dbReference type="SFLD" id="SFLDG01020">
    <property type="entry name" value="Terpene_Cyclase_Like_2"/>
    <property type="match status" value="1"/>
</dbReference>
<proteinExistence type="inferred from homology"/>
<dbReference type="PANTHER" id="PTHR35201:SF4">
    <property type="entry name" value="BETA-PINACENE SYNTHASE-RELATED"/>
    <property type="match status" value="1"/>
</dbReference>
<evidence type="ECO:0000313" key="7">
    <source>
        <dbReference type="EMBL" id="KAF9477263.1"/>
    </source>
</evidence>
<comment type="similarity">
    <text evidence="2 6">Belongs to the terpene synthase family.</text>
</comment>
<keyword evidence="5 6" id="KW-0456">Lyase</keyword>
<dbReference type="EMBL" id="MU155266">
    <property type="protein sequence ID" value="KAF9477263.1"/>
    <property type="molecule type" value="Genomic_DNA"/>
</dbReference>
<dbReference type="AlphaFoldDB" id="A0A9P6CZ39"/>
<keyword evidence="4 6" id="KW-0460">Magnesium</keyword>
<organism evidence="7 8">
    <name type="scientific">Pholiota conissans</name>
    <dbReference type="NCBI Taxonomy" id="109636"/>
    <lineage>
        <taxon>Eukaryota</taxon>
        <taxon>Fungi</taxon>
        <taxon>Dikarya</taxon>
        <taxon>Basidiomycota</taxon>
        <taxon>Agaricomycotina</taxon>
        <taxon>Agaricomycetes</taxon>
        <taxon>Agaricomycetidae</taxon>
        <taxon>Agaricales</taxon>
        <taxon>Agaricineae</taxon>
        <taxon>Strophariaceae</taxon>
        <taxon>Pholiota</taxon>
    </lineage>
</organism>
<gene>
    <name evidence="7" type="ORF">BDN70DRAFT_934342</name>
</gene>
<dbReference type="GO" id="GO:0046872">
    <property type="term" value="F:metal ion binding"/>
    <property type="evidence" value="ECO:0007669"/>
    <property type="project" value="UniProtKB-KW"/>
</dbReference>
<dbReference type="InterPro" id="IPR034686">
    <property type="entry name" value="Terpene_cyclase-like_2"/>
</dbReference>
<dbReference type="GO" id="GO:0008299">
    <property type="term" value="P:isoprenoid biosynthetic process"/>
    <property type="evidence" value="ECO:0007669"/>
    <property type="project" value="UniProtKB-ARBA"/>
</dbReference>
<dbReference type="SUPFAM" id="SSF48576">
    <property type="entry name" value="Terpenoid synthases"/>
    <property type="match status" value="1"/>
</dbReference>
<evidence type="ECO:0000256" key="5">
    <source>
        <dbReference type="ARBA" id="ARBA00023239"/>
    </source>
</evidence>
<dbReference type="PANTHER" id="PTHR35201">
    <property type="entry name" value="TERPENE SYNTHASE"/>
    <property type="match status" value="1"/>
</dbReference>
<comment type="caution">
    <text evidence="7">The sequence shown here is derived from an EMBL/GenBank/DDBJ whole genome shotgun (WGS) entry which is preliminary data.</text>
</comment>
<evidence type="ECO:0000313" key="8">
    <source>
        <dbReference type="Proteomes" id="UP000807469"/>
    </source>
</evidence>
<evidence type="ECO:0000256" key="2">
    <source>
        <dbReference type="ARBA" id="ARBA00006333"/>
    </source>
</evidence>
<dbReference type="InterPro" id="IPR008949">
    <property type="entry name" value="Isoprenoid_synthase_dom_sf"/>
</dbReference>
<dbReference type="Gene3D" id="1.10.600.10">
    <property type="entry name" value="Farnesyl Diphosphate Synthase"/>
    <property type="match status" value="1"/>
</dbReference>
<evidence type="ECO:0000256" key="1">
    <source>
        <dbReference type="ARBA" id="ARBA00001946"/>
    </source>
</evidence>
<protein>
    <recommendedName>
        <fullName evidence="6">Terpene synthase</fullName>
        <ecNumber evidence="6">4.2.3.-</ecNumber>
    </recommendedName>
</protein>
<accession>A0A9P6CZ39</accession>
<evidence type="ECO:0000256" key="4">
    <source>
        <dbReference type="ARBA" id="ARBA00022842"/>
    </source>
</evidence>
<evidence type="ECO:0000256" key="3">
    <source>
        <dbReference type="ARBA" id="ARBA00022723"/>
    </source>
</evidence>
<dbReference type="SFLD" id="SFLDS00005">
    <property type="entry name" value="Isoprenoid_Synthase_Type_I"/>
    <property type="match status" value="1"/>
</dbReference>
<dbReference type="Pfam" id="PF19086">
    <property type="entry name" value="Terpene_syn_C_2"/>
    <property type="match status" value="1"/>
</dbReference>
<comment type="cofactor">
    <cofactor evidence="1 6">
        <name>Mg(2+)</name>
        <dbReference type="ChEBI" id="CHEBI:18420"/>
    </cofactor>
</comment>
<dbReference type="EC" id="4.2.3.-" evidence="6"/>
<dbReference type="OrthoDB" id="6486656at2759"/>
<sequence length="351" mass="39958">MSSSSSSSSSQYIIPDLLQSWPWPRVTNDMLDEVRGEALEWVRSLDLFEPRQFQKFEACDFNLLASFIGPLESKAHLRVACDLMNFYFAFDEYTDVASREEAKKIANDVMDAFRRRPLEPSSSKITEMARQFFIRTVEAVGEDSPAIAQFIADFDAYTTAVIQEADDRSEGRVRTVQDYFELRRDTCGAKPSFSFFALGLNMPTEVFEHPVILSLVESATDLISITNDMHSYGLEHSRGLDGHNVITSIMYEHQLDLQGALYWLASYSEKTIAKFLSDKNSLPSWGAEVDASVKEYVDRLGRCVRGYDAWSYETNRYYGNNGLNIRQTRKITLQPRSTGYISRNQMTASIA</sequence>
<dbReference type="GO" id="GO:0010333">
    <property type="term" value="F:terpene synthase activity"/>
    <property type="evidence" value="ECO:0007669"/>
    <property type="project" value="InterPro"/>
</dbReference>
<evidence type="ECO:0000256" key="6">
    <source>
        <dbReference type="RuleBase" id="RU366034"/>
    </source>
</evidence>
<keyword evidence="8" id="KW-1185">Reference proteome</keyword>
<name>A0A9P6CZ39_9AGAR</name>
<reference evidence="7" key="1">
    <citation type="submission" date="2020-11" db="EMBL/GenBank/DDBJ databases">
        <authorList>
            <consortium name="DOE Joint Genome Institute"/>
            <person name="Ahrendt S."/>
            <person name="Riley R."/>
            <person name="Andreopoulos W."/>
            <person name="Labutti K."/>
            <person name="Pangilinan J."/>
            <person name="Ruiz-Duenas F.J."/>
            <person name="Barrasa J.M."/>
            <person name="Sanchez-Garcia M."/>
            <person name="Camarero S."/>
            <person name="Miyauchi S."/>
            <person name="Serrano A."/>
            <person name="Linde D."/>
            <person name="Babiker R."/>
            <person name="Drula E."/>
            <person name="Ayuso-Fernandez I."/>
            <person name="Pacheco R."/>
            <person name="Padilla G."/>
            <person name="Ferreira P."/>
            <person name="Barriuso J."/>
            <person name="Kellner H."/>
            <person name="Castanera R."/>
            <person name="Alfaro M."/>
            <person name="Ramirez L."/>
            <person name="Pisabarro A.G."/>
            <person name="Kuo A."/>
            <person name="Tritt A."/>
            <person name="Lipzen A."/>
            <person name="He G."/>
            <person name="Yan M."/>
            <person name="Ng V."/>
            <person name="Cullen D."/>
            <person name="Martin F."/>
            <person name="Rosso M.-N."/>
            <person name="Henrissat B."/>
            <person name="Hibbett D."/>
            <person name="Martinez A.T."/>
            <person name="Grigoriev I.V."/>
        </authorList>
    </citation>
    <scope>NUCLEOTIDE SEQUENCE</scope>
    <source>
        <strain evidence="7">CIRM-BRFM 674</strain>
    </source>
</reference>